<proteinExistence type="predicted"/>
<gene>
    <name evidence="1" type="ORF">NCTC10918_02274</name>
</gene>
<dbReference type="AlphaFoldDB" id="A0A448UYI1"/>
<evidence type="ECO:0000313" key="2">
    <source>
        <dbReference type="Proteomes" id="UP000270988"/>
    </source>
</evidence>
<organism evidence="1 2">
    <name type="scientific">Rothia dentocariosa</name>
    <dbReference type="NCBI Taxonomy" id="2047"/>
    <lineage>
        <taxon>Bacteria</taxon>
        <taxon>Bacillati</taxon>
        <taxon>Actinomycetota</taxon>
        <taxon>Actinomycetes</taxon>
        <taxon>Micrococcales</taxon>
        <taxon>Micrococcaceae</taxon>
        <taxon>Rothia</taxon>
    </lineage>
</organism>
<dbReference type="Proteomes" id="UP000270988">
    <property type="component" value="Chromosome"/>
</dbReference>
<accession>A0A448UYI1</accession>
<dbReference type="EMBL" id="LR134521">
    <property type="protein sequence ID" value="VEJ30982.1"/>
    <property type="molecule type" value="Genomic_DNA"/>
</dbReference>
<reference evidence="1 2" key="1">
    <citation type="submission" date="2018-12" db="EMBL/GenBank/DDBJ databases">
        <authorList>
            <consortium name="Pathogen Informatics"/>
        </authorList>
    </citation>
    <scope>NUCLEOTIDE SEQUENCE [LARGE SCALE GENOMIC DNA]</scope>
    <source>
        <strain evidence="1 2">NCTC10918</strain>
    </source>
</reference>
<sequence>MYKIKKYTKKEKLFQIDIVSKELNVKTTHSLLSSNIKYKVKSKDSMRILVAAMIETIRCEYSIEILKFYRKKYIKFLGGAKILSRPPESWQIQEAINSEKNIFYPEPPIYHRELMWLLPKSDKISRNTSIKISTPLWHGKYILQKNEWKEENNTKNNQKQNNKIGLSIANYLYFSREGHGFICDNKDMSKTVVLPCETHNQHVDDLTRFSQTLVRYLLAGGYKLIYGGDLRDNGYTEFILNEARITKDRLHKDKRKSKGKNKAKFKKSKNDAYISNYVAWPYYLEEKTKAWCVNEPGLFEVTRVDPANGVREPENYPGKELNDLCDRSVSLTKMRKESIDKSDARIFAGGKIRGYSGKMPGLLEEFIISYDKNKPIYLVGV</sequence>
<evidence type="ECO:0000313" key="1">
    <source>
        <dbReference type="EMBL" id="VEJ30982.1"/>
    </source>
</evidence>
<dbReference type="InterPro" id="IPR041160">
    <property type="entry name" value="LD_cluster2"/>
</dbReference>
<dbReference type="Pfam" id="PF18163">
    <property type="entry name" value="LD_cluster2"/>
    <property type="match status" value="1"/>
</dbReference>
<protein>
    <submittedName>
        <fullName evidence="1">Uncharacterized protein</fullName>
    </submittedName>
</protein>
<name>A0A448UYI1_9MICC</name>